<evidence type="ECO:0000256" key="6">
    <source>
        <dbReference type="ARBA" id="ARBA00022840"/>
    </source>
</evidence>
<dbReference type="GO" id="GO:0008795">
    <property type="term" value="F:NAD+ synthase activity"/>
    <property type="evidence" value="ECO:0007669"/>
    <property type="project" value="UniProtKB-EC"/>
</dbReference>
<dbReference type="GO" id="GO:0046872">
    <property type="term" value="F:metal ion binding"/>
    <property type="evidence" value="ECO:0007669"/>
    <property type="project" value="UniProtKB-KW"/>
</dbReference>
<evidence type="ECO:0000256" key="3">
    <source>
        <dbReference type="ARBA" id="ARBA00022598"/>
    </source>
</evidence>
<dbReference type="GO" id="GO:0005737">
    <property type="term" value="C:cytoplasm"/>
    <property type="evidence" value="ECO:0007669"/>
    <property type="project" value="InterPro"/>
</dbReference>
<keyword evidence="3 10" id="KW-0436">Ligase</keyword>
<dbReference type="Pfam" id="PF02540">
    <property type="entry name" value="NAD_synthase"/>
    <property type="match status" value="1"/>
</dbReference>
<keyword evidence="7" id="KW-0460">Magnesium</keyword>
<comment type="similarity">
    <text evidence="2">Belongs to the NAD synthetase family.</text>
</comment>
<dbReference type="InterPro" id="IPR014729">
    <property type="entry name" value="Rossmann-like_a/b/a_fold"/>
</dbReference>
<comment type="caution">
    <text evidence="10">The sequence shown here is derived from an EMBL/GenBank/DDBJ whole genome shotgun (WGS) entry which is preliminary data.</text>
</comment>
<evidence type="ECO:0000256" key="4">
    <source>
        <dbReference type="ARBA" id="ARBA00022723"/>
    </source>
</evidence>
<dbReference type="AlphaFoldDB" id="A0A644YSN1"/>
<evidence type="ECO:0000256" key="2">
    <source>
        <dbReference type="ARBA" id="ARBA00005859"/>
    </source>
</evidence>
<sequence>MSNDSLQSLLLLDPVAEVKRIQSFLQERFQQTKLQNAVVAVSGGIDSALAVTLASQALGKDRVFPVLMPYAKQDMTDAWTIIDHLGIEKQQCRVINIQSSVEALSKSLQITGTAAEASLRLGNIMARLRMILTYDRAKELSALVVGTENKSEHYLGYFTRFGDEASDIEPLRHLYKTQVRQLAEFLRLPVIFLEKAPSAGLWEGQSDENELGFSYTEADQVLFQLIEGGVTPKQLPHNLDFAPDHIERILQRLRKVAFKHEVPYLLETSDAENHE</sequence>
<dbReference type="GO" id="GO:0004359">
    <property type="term" value="F:glutaminase activity"/>
    <property type="evidence" value="ECO:0007669"/>
    <property type="project" value="InterPro"/>
</dbReference>
<dbReference type="GO" id="GO:0005524">
    <property type="term" value="F:ATP binding"/>
    <property type="evidence" value="ECO:0007669"/>
    <property type="project" value="UniProtKB-KW"/>
</dbReference>
<dbReference type="NCBIfam" id="NF010587">
    <property type="entry name" value="PRK13980.1"/>
    <property type="match status" value="1"/>
</dbReference>
<reference evidence="10" key="1">
    <citation type="submission" date="2019-08" db="EMBL/GenBank/DDBJ databases">
        <authorList>
            <person name="Kucharzyk K."/>
            <person name="Murdoch R.W."/>
            <person name="Higgins S."/>
            <person name="Loffler F."/>
        </authorList>
    </citation>
    <scope>NUCLEOTIDE SEQUENCE</scope>
</reference>
<dbReference type="NCBIfam" id="TIGR00552">
    <property type="entry name" value="nadE"/>
    <property type="match status" value="1"/>
</dbReference>
<dbReference type="GO" id="GO:0003952">
    <property type="term" value="F:NAD+ synthase (glutamine-hydrolyzing) activity"/>
    <property type="evidence" value="ECO:0007669"/>
    <property type="project" value="InterPro"/>
</dbReference>
<accession>A0A644YSN1</accession>
<evidence type="ECO:0000313" key="10">
    <source>
        <dbReference type="EMBL" id="MPM30871.1"/>
    </source>
</evidence>
<dbReference type="InterPro" id="IPR022310">
    <property type="entry name" value="NAD/GMP_synthase"/>
</dbReference>
<name>A0A644YSN1_9ZZZZ</name>
<proteinExistence type="inferred from homology"/>
<keyword evidence="8" id="KW-0520">NAD</keyword>
<dbReference type="InterPro" id="IPR022926">
    <property type="entry name" value="NH(3)-dep_NAD(+)_synth"/>
</dbReference>
<dbReference type="PANTHER" id="PTHR23090">
    <property type="entry name" value="NH 3 /GLUTAMINE-DEPENDENT NAD + SYNTHETASE"/>
    <property type="match status" value="1"/>
</dbReference>
<dbReference type="EMBL" id="VSSQ01005914">
    <property type="protein sequence ID" value="MPM30871.1"/>
    <property type="molecule type" value="Genomic_DNA"/>
</dbReference>
<feature type="domain" description="NAD/GMP synthase" evidence="9">
    <location>
        <begin position="18"/>
        <end position="263"/>
    </location>
</feature>
<keyword evidence="4" id="KW-0479">Metal-binding</keyword>
<dbReference type="SUPFAM" id="SSF52402">
    <property type="entry name" value="Adenine nucleotide alpha hydrolases-like"/>
    <property type="match status" value="1"/>
</dbReference>
<comment type="pathway">
    <text evidence="1">Cofactor biosynthesis; NAD(+) biosynthesis.</text>
</comment>
<dbReference type="CDD" id="cd00553">
    <property type="entry name" value="NAD_synthase"/>
    <property type="match status" value="1"/>
</dbReference>
<dbReference type="UniPathway" id="UPA00253"/>
<evidence type="ECO:0000256" key="8">
    <source>
        <dbReference type="ARBA" id="ARBA00023027"/>
    </source>
</evidence>
<dbReference type="Gene3D" id="3.40.50.620">
    <property type="entry name" value="HUPs"/>
    <property type="match status" value="1"/>
</dbReference>
<keyword evidence="6" id="KW-0067">ATP-binding</keyword>
<evidence type="ECO:0000256" key="5">
    <source>
        <dbReference type="ARBA" id="ARBA00022741"/>
    </source>
</evidence>
<evidence type="ECO:0000256" key="1">
    <source>
        <dbReference type="ARBA" id="ARBA00004790"/>
    </source>
</evidence>
<evidence type="ECO:0000256" key="7">
    <source>
        <dbReference type="ARBA" id="ARBA00022842"/>
    </source>
</evidence>
<dbReference type="HAMAP" id="MF_00193">
    <property type="entry name" value="NadE_ammonia_dep"/>
    <property type="match status" value="1"/>
</dbReference>
<gene>
    <name evidence="10" type="primary">nadE_27</name>
    <name evidence="10" type="ORF">SDC9_77422</name>
</gene>
<evidence type="ECO:0000259" key="9">
    <source>
        <dbReference type="Pfam" id="PF02540"/>
    </source>
</evidence>
<dbReference type="PANTHER" id="PTHR23090:SF9">
    <property type="entry name" value="GLUTAMINE-DEPENDENT NAD(+) SYNTHETASE"/>
    <property type="match status" value="1"/>
</dbReference>
<dbReference type="GO" id="GO:0009435">
    <property type="term" value="P:NAD+ biosynthetic process"/>
    <property type="evidence" value="ECO:0007669"/>
    <property type="project" value="UniProtKB-UniPathway"/>
</dbReference>
<organism evidence="10">
    <name type="scientific">bioreactor metagenome</name>
    <dbReference type="NCBI Taxonomy" id="1076179"/>
    <lineage>
        <taxon>unclassified sequences</taxon>
        <taxon>metagenomes</taxon>
        <taxon>ecological metagenomes</taxon>
    </lineage>
</organism>
<dbReference type="EC" id="6.3.1.5" evidence="10"/>
<protein>
    <submittedName>
        <fullName evidence="10">NH(3)-dependent NAD(+) synthetase</fullName>
        <ecNumber evidence="10">6.3.1.5</ecNumber>
    </submittedName>
</protein>
<keyword evidence="5" id="KW-0547">Nucleotide-binding</keyword>
<dbReference type="InterPro" id="IPR003694">
    <property type="entry name" value="NAD_synthase"/>
</dbReference>